<dbReference type="InterPro" id="IPR015803">
    <property type="entry name" value="Cys-tRNA-ligase"/>
</dbReference>
<comment type="similarity">
    <text evidence="3">Belongs to the class-I aminoacyl-tRNA synthetase family.</text>
</comment>
<evidence type="ECO:0000256" key="14">
    <source>
        <dbReference type="ARBA" id="ARBA00031499"/>
    </source>
</evidence>
<dbReference type="EC" id="6.1.1.16" evidence="4"/>
<dbReference type="InterPro" id="IPR032678">
    <property type="entry name" value="tRNA-synt_1_cat_dom"/>
</dbReference>
<evidence type="ECO:0000256" key="13">
    <source>
        <dbReference type="ARBA" id="ARBA00023146"/>
    </source>
</evidence>
<dbReference type="Gene3D" id="3.40.50.620">
    <property type="entry name" value="HUPs"/>
    <property type="match status" value="1"/>
</dbReference>
<evidence type="ECO:0000256" key="7">
    <source>
        <dbReference type="ARBA" id="ARBA00022598"/>
    </source>
</evidence>
<reference evidence="16" key="1">
    <citation type="submission" date="2019-08" db="EMBL/GenBank/DDBJ databases">
        <authorList>
            <person name="Kucharzyk K."/>
            <person name="Murdoch R.W."/>
            <person name="Higgins S."/>
            <person name="Loffler F."/>
        </authorList>
    </citation>
    <scope>NUCLEOTIDE SEQUENCE</scope>
</reference>
<evidence type="ECO:0000256" key="6">
    <source>
        <dbReference type="ARBA" id="ARBA00022490"/>
    </source>
</evidence>
<dbReference type="InterPro" id="IPR014729">
    <property type="entry name" value="Rossmann-like_a/b/a_fold"/>
</dbReference>
<evidence type="ECO:0000256" key="8">
    <source>
        <dbReference type="ARBA" id="ARBA00022723"/>
    </source>
</evidence>
<dbReference type="GO" id="GO:0005829">
    <property type="term" value="C:cytosol"/>
    <property type="evidence" value="ECO:0007669"/>
    <property type="project" value="TreeGrafter"/>
</dbReference>
<dbReference type="InterPro" id="IPR056411">
    <property type="entry name" value="CysS_C"/>
</dbReference>
<evidence type="ECO:0000256" key="11">
    <source>
        <dbReference type="ARBA" id="ARBA00022840"/>
    </source>
</evidence>
<dbReference type="FunFam" id="3.40.50.620:FF:000009">
    <property type="entry name" value="Cysteine--tRNA ligase"/>
    <property type="match status" value="1"/>
</dbReference>
<comment type="caution">
    <text evidence="16">The sequence shown here is derived from an EMBL/GenBank/DDBJ whole genome shotgun (WGS) entry which is preliminary data.</text>
</comment>
<keyword evidence="6" id="KW-0963">Cytoplasm</keyword>
<dbReference type="AlphaFoldDB" id="A0A644VIH1"/>
<evidence type="ECO:0000256" key="1">
    <source>
        <dbReference type="ARBA" id="ARBA00001947"/>
    </source>
</evidence>
<dbReference type="GO" id="GO:0005524">
    <property type="term" value="F:ATP binding"/>
    <property type="evidence" value="ECO:0007669"/>
    <property type="project" value="UniProtKB-KW"/>
</dbReference>
<keyword evidence="11" id="KW-0067">ATP-binding</keyword>
<comment type="subcellular location">
    <subcellularLocation>
        <location evidence="2">Cytoplasm</location>
    </subcellularLocation>
</comment>
<keyword evidence="12" id="KW-0648">Protein biosynthesis</keyword>
<dbReference type="InterPro" id="IPR009080">
    <property type="entry name" value="tRNAsynth_Ia_anticodon-bd"/>
</dbReference>
<gene>
    <name evidence="16" type="primary">cysS_14</name>
    <name evidence="16" type="ORF">SDC9_37249</name>
</gene>
<dbReference type="SUPFAM" id="SSF47323">
    <property type="entry name" value="Anticodon-binding domain of a subclass of class I aminoacyl-tRNA synthetases"/>
    <property type="match status" value="1"/>
</dbReference>
<dbReference type="PANTHER" id="PTHR10890:SF3">
    <property type="entry name" value="CYSTEINE--TRNA LIGASE, CYTOPLASMIC"/>
    <property type="match status" value="1"/>
</dbReference>
<keyword evidence="8" id="KW-0479">Metal-binding</keyword>
<comment type="cofactor">
    <cofactor evidence="1">
        <name>Zn(2+)</name>
        <dbReference type="ChEBI" id="CHEBI:29105"/>
    </cofactor>
</comment>
<dbReference type="Pfam" id="PF09190">
    <property type="entry name" value="DALR_2"/>
    <property type="match status" value="1"/>
</dbReference>
<evidence type="ECO:0000256" key="5">
    <source>
        <dbReference type="ARBA" id="ARBA00014738"/>
    </source>
</evidence>
<dbReference type="Gene3D" id="1.20.120.1910">
    <property type="entry name" value="Cysteine-tRNA ligase, C-terminal anti-codon recognition domain"/>
    <property type="match status" value="1"/>
</dbReference>
<feature type="domain" description="Cysteinyl-tRNA synthetase class Ia DALR" evidence="15">
    <location>
        <begin position="354"/>
        <end position="417"/>
    </location>
</feature>
<dbReference type="EMBL" id="VSSQ01000323">
    <property type="protein sequence ID" value="MPL91184.1"/>
    <property type="molecule type" value="Genomic_DNA"/>
</dbReference>
<accession>A0A644VIH1</accession>
<dbReference type="InterPro" id="IPR015273">
    <property type="entry name" value="Cys-tRNA-synt_Ia_DALR"/>
</dbReference>
<dbReference type="PRINTS" id="PR00983">
    <property type="entry name" value="TRNASYNTHCYS"/>
</dbReference>
<dbReference type="PANTHER" id="PTHR10890">
    <property type="entry name" value="CYSTEINYL-TRNA SYNTHETASE"/>
    <property type="match status" value="1"/>
</dbReference>
<keyword evidence="9" id="KW-0547">Nucleotide-binding</keyword>
<keyword evidence="7 16" id="KW-0436">Ligase</keyword>
<evidence type="ECO:0000256" key="9">
    <source>
        <dbReference type="ARBA" id="ARBA00022741"/>
    </source>
</evidence>
<dbReference type="NCBIfam" id="TIGR00435">
    <property type="entry name" value="cysS"/>
    <property type="match status" value="1"/>
</dbReference>
<name>A0A644VIH1_9ZZZZ</name>
<dbReference type="HAMAP" id="MF_00041">
    <property type="entry name" value="Cys_tRNA_synth"/>
    <property type="match status" value="1"/>
</dbReference>
<evidence type="ECO:0000256" key="12">
    <source>
        <dbReference type="ARBA" id="ARBA00022917"/>
    </source>
</evidence>
<dbReference type="SUPFAM" id="SSF52374">
    <property type="entry name" value="Nucleotidylyl transferase"/>
    <property type="match status" value="1"/>
</dbReference>
<dbReference type="SMART" id="SM00840">
    <property type="entry name" value="DALR_2"/>
    <property type="match status" value="1"/>
</dbReference>
<evidence type="ECO:0000256" key="10">
    <source>
        <dbReference type="ARBA" id="ARBA00022833"/>
    </source>
</evidence>
<evidence type="ECO:0000256" key="3">
    <source>
        <dbReference type="ARBA" id="ARBA00005594"/>
    </source>
</evidence>
<keyword evidence="13" id="KW-0030">Aminoacyl-tRNA synthetase</keyword>
<sequence>MSLVLYNDLTRTKEPFIPVRKGHVGFYSCGPTVYDYFHIGNARPFIVFDVLRRYLEYSGYTVTFVQNFTDIEDKMIARANREGITVRQLADRFIGEYYKDADALGVRRANHNPLATEHMDEIIGLVSTLIEKGHAYEADGDVFFDVSSFPKYGALSKQSLEELQSGARIEINERKRHPLDFALWKAKKEGEPSWPSPWGEGRPGWHIECSAMSMKYLGETLDIHSGGTDLTFPHHENEIAQAEAATGKPFVKYWIHNGYLLIDKEKMSKSLGNFLTARAALEKFPARAIRFFMLSAHYRSPINFSEESLLQAKSAMERLDNCWSDLGHAITNRKKGERTEGNETAALFSALEEKFRAVMDDDFNTAAATGVLFDGVKTVNTYLKESDLPDPAVLEAAETFFRKLNSVLGILPPEASGEEGESAGIEKLIAERNEARKRKDFSRSDEIRDELAARGIVLEDTPDGTKWKKKG</sequence>
<evidence type="ECO:0000259" key="15">
    <source>
        <dbReference type="SMART" id="SM00840"/>
    </source>
</evidence>
<dbReference type="Pfam" id="PF01406">
    <property type="entry name" value="tRNA-synt_1e"/>
    <property type="match status" value="1"/>
</dbReference>
<dbReference type="GO" id="GO:0006423">
    <property type="term" value="P:cysteinyl-tRNA aminoacylation"/>
    <property type="evidence" value="ECO:0007669"/>
    <property type="project" value="InterPro"/>
</dbReference>
<proteinExistence type="inferred from homology"/>
<organism evidence="16">
    <name type="scientific">bioreactor metagenome</name>
    <dbReference type="NCBI Taxonomy" id="1076179"/>
    <lineage>
        <taxon>unclassified sequences</taxon>
        <taxon>metagenomes</taxon>
        <taxon>ecological metagenomes</taxon>
    </lineage>
</organism>
<dbReference type="GO" id="GO:0004817">
    <property type="term" value="F:cysteine-tRNA ligase activity"/>
    <property type="evidence" value="ECO:0007669"/>
    <property type="project" value="UniProtKB-EC"/>
</dbReference>
<evidence type="ECO:0000256" key="2">
    <source>
        <dbReference type="ARBA" id="ARBA00004496"/>
    </source>
</evidence>
<dbReference type="CDD" id="cd00672">
    <property type="entry name" value="CysRS_core"/>
    <property type="match status" value="1"/>
</dbReference>
<dbReference type="InterPro" id="IPR024909">
    <property type="entry name" value="Cys-tRNA/MSH_ligase"/>
</dbReference>
<protein>
    <recommendedName>
        <fullName evidence="5">Cysteine--tRNA ligase</fullName>
        <ecNumber evidence="4">6.1.1.16</ecNumber>
    </recommendedName>
    <alternativeName>
        <fullName evidence="14">Cysteinyl-tRNA synthetase</fullName>
    </alternativeName>
</protein>
<dbReference type="Pfam" id="PF23493">
    <property type="entry name" value="CysS_C"/>
    <property type="match status" value="1"/>
</dbReference>
<evidence type="ECO:0000313" key="16">
    <source>
        <dbReference type="EMBL" id="MPL91184.1"/>
    </source>
</evidence>
<evidence type="ECO:0000256" key="4">
    <source>
        <dbReference type="ARBA" id="ARBA00012832"/>
    </source>
</evidence>
<dbReference type="GO" id="GO:0046872">
    <property type="term" value="F:metal ion binding"/>
    <property type="evidence" value="ECO:0007669"/>
    <property type="project" value="UniProtKB-KW"/>
</dbReference>
<keyword evidence="10" id="KW-0862">Zinc</keyword>